<dbReference type="SUPFAM" id="SSF56112">
    <property type="entry name" value="Protein kinase-like (PK-like)"/>
    <property type="match status" value="1"/>
</dbReference>
<keyword evidence="2" id="KW-1133">Transmembrane helix</keyword>
<dbReference type="Proteomes" id="UP001279410">
    <property type="component" value="Unassembled WGS sequence"/>
</dbReference>
<gene>
    <name evidence="3" type="ORF">AKAME5_001181700</name>
</gene>
<feature type="transmembrane region" description="Helical" evidence="2">
    <location>
        <begin position="59"/>
        <end position="80"/>
    </location>
</feature>
<keyword evidence="2" id="KW-0472">Membrane</keyword>
<keyword evidence="3" id="KW-0808">Transferase</keyword>
<keyword evidence="3" id="KW-0418">Kinase</keyword>
<evidence type="ECO:0000313" key="4">
    <source>
        <dbReference type="Proteomes" id="UP001279410"/>
    </source>
</evidence>
<keyword evidence="4" id="KW-1185">Reference proteome</keyword>
<organism evidence="3 4">
    <name type="scientific">Lates japonicus</name>
    <name type="common">Japanese lates</name>
    <dbReference type="NCBI Taxonomy" id="270547"/>
    <lineage>
        <taxon>Eukaryota</taxon>
        <taxon>Metazoa</taxon>
        <taxon>Chordata</taxon>
        <taxon>Craniata</taxon>
        <taxon>Vertebrata</taxon>
        <taxon>Euteleostomi</taxon>
        <taxon>Actinopterygii</taxon>
        <taxon>Neopterygii</taxon>
        <taxon>Teleostei</taxon>
        <taxon>Neoteleostei</taxon>
        <taxon>Acanthomorphata</taxon>
        <taxon>Carangaria</taxon>
        <taxon>Carangaria incertae sedis</taxon>
        <taxon>Centropomidae</taxon>
        <taxon>Lates</taxon>
    </lineage>
</organism>
<sequence>MPQNRGAQFRRSDSGSCLLASDASPERGEGKRPFWHPVSLTHKDRWSWLFSKKTMCEKALAVISYLVLMPVSGVTFFPSLSPTHNRGQLSLFCRPRSSASLSAHPDRCRSRHQAAHKSLLRCHPAGIGRHTALNIPESVSEEARSLLEQLLQYNPMERLGAGVGGVDDIKSHPFFARVDWPK</sequence>
<dbReference type="InterPro" id="IPR051866">
    <property type="entry name" value="Intracell_Sig-Traffick_Protein"/>
</dbReference>
<dbReference type="EMBL" id="BRZM01000038">
    <property type="protein sequence ID" value="GLD59856.1"/>
    <property type="molecule type" value="Genomic_DNA"/>
</dbReference>
<evidence type="ECO:0000256" key="1">
    <source>
        <dbReference type="SAM" id="MobiDB-lite"/>
    </source>
</evidence>
<proteinExistence type="predicted"/>
<feature type="region of interest" description="Disordered" evidence="1">
    <location>
        <begin position="1"/>
        <end position="34"/>
    </location>
</feature>
<evidence type="ECO:0000313" key="3">
    <source>
        <dbReference type="EMBL" id="GLD59856.1"/>
    </source>
</evidence>
<dbReference type="GO" id="GO:0005769">
    <property type="term" value="C:early endosome"/>
    <property type="evidence" value="ECO:0007669"/>
    <property type="project" value="TreeGrafter"/>
</dbReference>
<evidence type="ECO:0000256" key="2">
    <source>
        <dbReference type="SAM" id="Phobius"/>
    </source>
</evidence>
<reference evidence="3" key="1">
    <citation type="submission" date="2022-08" db="EMBL/GenBank/DDBJ databases">
        <title>Genome sequencing of akame (Lates japonicus).</title>
        <authorList>
            <person name="Hashiguchi Y."/>
            <person name="Takahashi H."/>
        </authorList>
    </citation>
    <scope>NUCLEOTIDE SEQUENCE</scope>
    <source>
        <strain evidence="3">Kochi</strain>
    </source>
</reference>
<dbReference type="PANTHER" id="PTHR15508:SF2">
    <property type="entry name" value="RIBOSOMAL PROTEIN S6 KINASE DELTA-1"/>
    <property type="match status" value="1"/>
</dbReference>
<protein>
    <submittedName>
        <fullName evidence="3">Ribosomal protein S6 kinase delta-1</fullName>
    </submittedName>
</protein>
<dbReference type="InterPro" id="IPR011009">
    <property type="entry name" value="Kinase-like_dom_sf"/>
</dbReference>
<accession>A0AAD3MUD1</accession>
<dbReference type="AlphaFoldDB" id="A0AAD3MUD1"/>
<dbReference type="GO" id="GO:0016301">
    <property type="term" value="F:kinase activity"/>
    <property type="evidence" value="ECO:0007669"/>
    <property type="project" value="UniProtKB-KW"/>
</dbReference>
<comment type="caution">
    <text evidence="3">The sequence shown here is derived from an EMBL/GenBank/DDBJ whole genome shotgun (WGS) entry which is preliminary data.</text>
</comment>
<dbReference type="PANTHER" id="PTHR15508">
    <property type="entry name" value="RIBOSOMAL PROTEIN S6 KINASE"/>
    <property type="match status" value="1"/>
</dbReference>
<keyword evidence="2" id="KW-0812">Transmembrane</keyword>
<name>A0AAD3MUD1_LATJO</name>
<dbReference type="Gene3D" id="1.10.510.10">
    <property type="entry name" value="Transferase(Phosphotransferase) domain 1"/>
    <property type="match status" value="1"/>
</dbReference>